<feature type="domain" description="PRC-barrel" evidence="1">
    <location>
        <begin position="8"/>
        <end position="60"/>
    </location>
</feature>
<dbReference type="InterPro" id="IPR027275">
    <property type="entry name" value="PRC-brl_dom"/>
</dbReference>
<dbReference type="Pfam" id="PF05239">
    <property type="entry name" value="PRC"/>
    <property type="match status" value="2"/>
</dbReference>
<feature type="domain" description="PRC-barrel" evidence="1">
    <location>
        <begin position="83"/>
        <end position="126"/>
    </location>
</feature>
<organism evidence="2">
    <name type="scientific">candidate division WS2 bacterium ADurb.Bin280</name>
    <dbReference type="NCBI Taxonomy" id="1852829"/>
    <lineage>
        <taxon>Bacteria</taxon>
        <taxon>candidate division WS2</taxon>
    </lineage>
</organism>
<comment type="caution">
    <text evidence="2">The sequence shown here is derived from an EMBL/GenBank/DDBJ whole genome shotgun (WGS) entry which is preliminary data.</text>
</comment>
<name>A0A1V5SB69_9BACT</name>
<accession>A0A1V5SB69</accession>
<dbReference type="InterPro" id="IPR011033">
    <property type="entry name" value="PRC_barrel-like_sf"/>
</dbReference>
<dbReference type="Gene3D" id="2.30.30.240">
    <property type="entry name" value="PRC-barrel domain"/>
    <property type="match status" value="1"/>
</dbReference>
<reference evidence="2" key="1">
    <citation type="submission" date="2017-02" db="EMBL/GenBank/DDBJ databases">
        <title>Delving into the versatile metabolic prowess of the omnipresent phylum Bacteroidetes.</title>
        <authorList>
            <person name="Nobu M.K."/>
            <person name="Mei R."/>
            <person name="Narihiro T."/>
            <person name="Kuroda K."/>
            <person name="Liu W.-T."/>
        </authorList>
    </citation>
    <scope>NUCLEOTIDE SEQUENCE</scope>
    <source>
        <strain evidence="2">ADurb.Bin280</strain>
    </source>
</reference>
<dbReference type="AlphaFoldDB" id="A0A1V5SB69"/>
<sequence>MTVGSLAEGEAVGLVQKTIVDPKGKRLEALVVKKGGYFSKSLVVSIADIIEIEKNGVVINREDSLVEKEEIHKIAQIIDSRFEIFNLPAVTKDGKRLGRIQDVLIDGRSGEILRLYVKGLVSKRVIDRSQIIKITLKEAVVAPDEALIKQSDQEDRPVVLDANIA</sequence>
<protein>
    <submittedName>
        <fullName evidence="2">PRC-barrel domain protein</fullName>
    </submittedName>
</protein>
<proteinExistence type="predicted"/>
<dbReference type="Proteomes" id="UP000485367">
    <property type="component" value="Unassembled WGS sequence"/>
</dbReference>
<dbReference type="EMBL" id="MWBO01000064">
    <property type="protein sequence ID" value="OQA51779.1"/>
    <property type="molecule type" value="Genomic_DNA"/>
</dbReference>
<evidence type="ECO:0000313" key="2">
    <source>
        <dbReference type="EMBL" id="OQA51779.1"/>
    </source>
</evidence>
<dbReference type="SUPFAM" id="SSF50346">
    <property type="entry name" value="PRC-barrel domain"/>
    <property type="match status" value="1"/>
</dbReference>
<gene>
    <name evidence="2" type="ORF">BWY43_00819</name>
</gene>
<evidence type="ECO:0000259" key="1">
    <source>
        <dbReference type="Pfam" id="PF05239"/>
    </source>
</evidence>